<dbReference type="Proteomes" id="UP001172673">
    <property type="component" value="Unassembled WGS sequence"/>
</dbReference>
<reference evidence="2" key="1">
    <citation type="submission" date="2022-10" db="EMBL/GenBank/DDBJ databases">
        <title>Culturing micro-colonial fungi from biological soil crusts in the Mojave desert and describing Neophaeococcomyces mojavensis, and introducing the new genera and species Taxawa tesnikishii.</title>
        <authorList>
            <person name="Kurbessoian T."/>
            <person name="Stajich J.E."/>
        </authorList>
    </citation>
    <scope>NUCLEOTIDE SEQUENCE</scope>
    <source>
        <strain evidence="2">TK_41</strain>
    </source>
</reference>
<comment type="caution">
    <text evidence="2">The sequence shown here is derived from an EMBL/GenBank/DDBJ whole genome shotgun (WGS) entry which is preliminary data.</text>
</comment>
<name>A0AA39CGS9_9EURO</name>
<proteinExistence type="predicted"/>
<organism evidence="2 3">
    <name type="scientific">Cladophialophora chaetospira</name>
    <dbReference type="NCBI Taxonomy" id="386627"/>
    <lineage>
        <taxon>Eukaryota</taxon>
        <taxon>Fungi</taxon>
        <taxon>Dikarya</taxon>
        <taxon>Ascomycota</taxon>
        <taxon>Pezizomycotina</taxon>
        <taxon>Eurotiomycetes</taxon>
        <taxon>Chaetothyriomycetidae</taxon>
        <taxon>Chaetothyriales</taxon>
        <taxon>Herpotrichiellaceae</taxon>
        <taxon>Cladophialophora</taxon>
    </lineage>
</organism>
<dbReference type="AlphaFoldDB" id="A0AA39CGS9"/>
<feature type="region of interest" description="Disordered" evidence="1">
    <location>
        <begin position="69"/>
        <end position="88"/>
    </location>
</feature>
<accession>A0AA39CGS9</accession>
<sequence>MTLSNVLYTPGKKYSELSWKVLEQQGFTRHLLHDHMYEVTRGSSRGNARRHQDGNNRLRIAGGLVSLEERSRQGRTSQRGSRSTGEGRVEPRCIVDSVIRHPAIPGVDLLFCLYDAPVGPSVIFVRMGGVTKVDLRAWSWGVENGVVGKGADFNARDANADPVAWVVRYGGNSPDEEPEEGDIEDLFRKIVQGGLSVGKTLVREMGMGGRG</sequence>
<dbReference type="EMBL" id="JAPDRK010000010">
    <property type="protein sequence ID" value="KAJ9608111.1"/>
    <property type="molecule type" value="Genomic_DNA"/>
</dbReference>
<evidence type="ECO:0000313" key="3">
    <source>
        <dbReference type="Proteomes" id="UP001172673"/>
    </source>
</evidence>
<gene>
    <name evidence="2" type="ORF">H2200_007099</name>
</gene>
<evidence type="ECO:0000313" key="2">
    <source>
        <dbReference type="EMBL" id="KAJ9608111.1"/>
    </source>
</evidence>
<keyword evidence="3" id="KW-1185">Reference proteome</keyword>
<evidence type="ECO:0000256" key="1">
    <source>
        <dbReference type="SAM" id="MobiDB-lite"/>
    </source>
</evidence>
<protein>
    <submittedName>
        <fullName evidence="2">Uncharacterized protein</fullName>
    </submittedName>
</protein>
<feature type="compositionally biased region" description="Low complexity" evidence="1">
    <location>
        <begin position="74"/>
        <end position="84"/>
    </location>
</feature>